<dbReference type="OrthoDB" id="7063692at2"/>
<dbReference type="InterPro" id="IPR013491">
    <property type="entry name" value="Tape_meas_N"/>
</dbReference>
<feature type="transmembrane region" description="Helical" evidence="2">
    <location>
        <begin position="452"/>
        <end position="473"/>
    </location>
</feature>
<dbReference type="PANTHER" id="PTHR38812">
    <property type="entry name" value="MU-LIKE PROPHAGE FLUMU PROTEIN GP42"/>
    <property type="match status" value="1"/>
</dbReference>
<keyword evidence="2" id="KW-0812">Transmembrane</keyword>
<dbReference type="NCBIfam" id="TIGR02675">
    <property type="entry name" value="tape_meas_nterm"/>
    <property type="match status" value="1"/>
</dbReference>
<evidence type="ECO:0000256" key="1">
    <source>
        <dbReference type="SAM" id="Coils"/>
    </source>
</evidence>
<dbReference type="InterPro" id="IPR053058">
    <property type="entry name" value="Mulikevirus_tape_measure"/>
</dbReference>
<dbReference type="AlphaFoldDB" id="A0A090S8U4"/>
<accession>A0A090S8U4</accession>
<dbReference type="PANTHER" id="PTHR38812:SF2">
    <property type="entry name" value="MU-LIKE PROPHAGE FLUMU PROTEIN GP42"/>
    <property type="match status" value="1"/>
</dbReference>
<evidence type="ECO:0000259" key="3">
    <source>
        <dbReference type="Pfam" id="PF20155"/>
    </source>
</evidence>
<keyword evidence="2" id="KW-0472">Membrane</keyword>
<keyword evidence="2" id="KW-1133">Transmembrane helix</keyword>
<reference evidence="4 5" key="1">
    <citation type="submission" date="2014-09" db="EMBL/GenBank/DDBJ databases">
        <title>Vibrio maritimus JCM 19235. (C45) whole genome shotgun sequence.</title>
        <authorList>
            <person name="Sawabe T."/>
            <person name="Meirelles P."/>
            <person name="Nakanishi M."/>
            <person name="Sayaka M."/>
            <person name="Hattori M."/>
            <person name="Ohkuma M."/>
        </authorList>
    </citation>
    <scope>NUCLEOTIDE SEQUENCE [LARGE SCALE GENOMIC DNA]</scope>
    <source>
        <strain evidence="5">JCM19235</strain>
    </source>
</reference>
<comment type="caution">
    <text evidence="4">The sequence shown here is derived from an EMBL/GenBank/DDBJ whole genome shotgun (WGS) entry which is preliminary data.</text>
</comment>
<protein>
    <submittedName>
        <fullName evidence="4">Mu-like prophage FluMu protein gp42</fullName>
    </submittedName>
</protein>
<feature type="coiled-coil region" evidence="1">
    <location>
        <begin position="501"/>
        <end position="557"/>
    </location>
</feature>
<dbReference type="Pfam" id="PF20155">
    <property type="entry name" value="TMP_3"/>
    <property type="match status" value="1"/>
</dbReference>
<organism evidence="4 5">
    <name type="scientific">Vibrio maritimus</name>
    <dbReference type="NCBI Taxonomy" id="990268"/>
    <lineage>
        <taxon>Bacteria</taxon>
        <taxon>Pseudomonadati</taxon>
        <taxon>Pseudomonadota</taxon>
        <taxon>Gammaproteobacteria</taxon>
        <taxon>Vibrionales</taxon>
        <taxon>Vibrionaceae</taxon>
        <taxon>Vibrio</taxon>
    </lineage>
</organism>
<evidence type="ECO:0000313" key="5">
    <source>
        <dbReference type="Proteomes" id="UP000029228"/>
    </source>
</evidence>
<gene>
    <name evidence="4" type="ORF">JCM19235_1240</name>
</gene>
<proteinExistence type="predicted"/>
<dbReference type="STRING" id="990268.JCM19235_1240"/>
<name>A0A090S8U4_9VIBR</name>
<keyword evidence="1" id="KW-0175">Coiled coil</keyword>
<dbReference type="EMBL" id="BBMR01000017">
    <property type="protein sequence ID" value="GAL22939.1"/>
    <property type="molecule type" value="Genomic_DNA"/>
</dbReference>
<feature type="domain" description="Tape measure protein N-terminal" evidence="3">
    <location>
        <begin position="106"/>
        <end position="271"/>
    </location>
</feature>
<dbReference type="Proteomes" id="UP000029228">
    <property type="component" value="Unassembled WGS sequence"/>
</dbReference>
<evidence type="ECO:0000256" key="2">
    <source>
        <dbReference type="SAM" id="Phobius"/>
    </source>
</evidence>
<evidence type="ECO:0000313" key="4">
    <source>
        <dbReference type="EMBL" id="GAL22939.1"/>
    </source>
</evidence>
<keyword evidence="5" id="KW-1185">Reference proteome</keyword>
<sequence length="628" mass="68317">MSNNAGNISVGLVLNGADAFIGRVNKSAKSLDKYGRAVKTSTSHNDTFLHQMRDAAIILGLARSALENLSLLFTGLPRAIISQNAQLERAQILIAGMDTSAHSYSDALEDAKNTVNDLVNLSSSSPFSVQAITDSFAKLKAADIQNTTDALDSMVNAAAQAGANSEGLKRFTVAIQQMAGKGVLSMEELRQQAGEAVPQIMQLMANATAMRMDEMVKKISSGTVEAKSAINELVKEMTFAAMGSAEAMAQTLEGINNRIRNDFTMLAKEVGDSGFTETIKEIGNELDELLASPEAKAAAREFGDILSGVTRSLYDLSIAITENIKLIGTLVAILISSKVLGNASTGLSAIFKQAKLDAADYTASVDKFMTHTDRRISEVSRRIVSNQKAAVAATQSWVSRQTNVTTQQAAAWHRELEASMNKSHNAQIQKLQKLQKAYTSTGRQLWNVGKGIVNAMGGWTTAISVGIMGALYLMDEFIWKQKRAADEIIRTQGIGATAENITYAKKELEKLNEKLVVLKKIRNEINSGEREADGFELMHYNKQIKEIESRTKELNHAIEKGQSDMSAMAFDSGLSGSARLMYKELKEISATYKKEEKALREDLENQGLRGDAFEEALSLALKCCARMR</sequence>